<protein>
    <recommendedName>
        <fullName evidence="2">PDZ domain-containing protein</fullName>
    </recommendedName>
</protein>
<dbReference type="Gene3D" id="3.30.750.170">
    <property type="match status" value="1"/>
</dbReference>
<name>A0ABR9XH12_9SPHI</name>
<feature type="chain" id="PRO_5047288881" description="PDZ domain-containing protein" evidence="1">
    <location>
        <begin position="20"/>
        <end position="511"/>
    </location>
</feature>
<dbReference type="InterPro" id="IPR001478">
    <property type="entry name" value="PDZ"/>
</dbReference>
<proteinExistence type="predicted"/>
<dbReference type="PROSITE" id="PS51257">
    <property type="entry name" value="PROKAR_LIPOPROTEIN"/>
    <property type="match status" value="1"/>
</dbReference>
<dbReference type="RefSeq" id="WP_194106017.1">
    <property type="nucleotide sequence ID" value="NZ_JADFFM010000001.1"/>
</dbReference>
<dbReference type="SMART" id="SM00228">
    <property type="entry name" value="PDZ"/>
    <property type="match status" value="1"/>
</dbReference>
<dbReference type="SUPFAM" id="SSF50156">
    <property type="entry name" value="PDZ domain-like"/>
    <property type="match status" value="1"/>
</dbReference>
<gene>
    <name evidence="3" type="ORF">IRJ18_09900</name>
</gene>
<evidence type="ECO:0000259" key="2">
    <source>
        <dbReference type="SMART" id="SM00228"/>
    </source>
</evidence>
<feature type="signal peptide" evidence="1">
    <location>
        <begin position="1"/>
        <end position="19"/>
    </location>
</feature>
<dbReference type="InterPro" id="IPR005151">
    <property type="entry name" value="Tail-specific_protease"/>
</dbReference>
<dbReference type="CDD" id="cd07561">
    <property type="entry name" value="Peptidase_S41_CPP_like"/>
    <property type="match status" value="1"/>
</dbReference>
<dbReference type="Proteomes" id="UP000632774">
    <property type="component" value="Unassembled WGS sequence"/>
</dbReference>
<keyword evidence="1" id="KW-0732">Signal</keyword>
<organism evidence="3 4">
    <name type="scientific">Mucilaginibacter boryungensis</name>
    <dbReference type="NCBI Taxonomy" id="768480"/>
    <lineage>
        <taxon>Bacteria</taxon>
        <taxon>Pseudomonadati</taxon>
        <taxon>Bacteroidota</taxon>
        <taxon>Sphingobacteriia</taxon>
        <taxon>Sphingobacteriales</taxon>
        <taxon>Sphingobacteriaceae</taxon>
        <taxon>Mucilaginibacter</taxon>
    </lineage>
</organism>
<accession>A0ABR9XH12</accession>
<dbReference type="PANTHER" id="PTHR32060">
    <property type="entry name" value="TAIL-SPECIFIC PROTEASE"/>
    <property type="match status" value="1"/>
</dbReference>
<sequence>MKKILLCAGALFTLFTACKKSSPANENPDPIVTGTALDLMRDSVFLYAKEDYYWNDGLPDYATFNPRSISGSTDLAALQTEVTKISQYKINPLTNKPYEYYSPNPGEAKYSFIDDGSASAKLNAVTGDFGFAPFYNNTTTGDLRIKYVYSGSPADLAGIKRGYQIMSINGHTDLTYTTANVNFIVNAYTASSTITMVLKKPDATTFTVNLATAAYTIKPVITYKVLDYSTTTGKKIGYIVFNSFVTLSSTQSALTTAFNSFTAAGITDLVVDLRYNGGGYVETAEFLDNLIAPSSANGSTMYTAYYNSTLAANKETLLKNQVRRDAATNQLYNYSQIDYSPTANTEKFAKQGTLNINRVFFIVSQSTASASELTINNLRPYMNVQLIGGTTYGKPVGFFDIDINKYQMYIPEFETKNSAGQGGYYSGMTPASTDYPGKLASDDVTKDFGDVTEGLLAQAINYVNKGVYLTSANLQVESTGNTLTTNQASEFVQKTTAKEFNGMILKRHHLK</sequence>
<feature type="domain" description="PDZ" evidence="2">
    <location>
        <begin position="127"/>
        <end position="202"/>
    </location>
</feature>
<evidence type="ECO:0000313" key="3">
    <source>
        <dbReference type="EMBL" id="MBE9666674.1"/>
    </source>
</evidence>
<dbReference type="Gene3D" id="2.30.42.10">
    <property type="match status" value="1"/>
</dbReference>
<dbReference type="Pfam" id="PF03572">
    <property type="entry name" value="Peptidase_S41"/>
    <property type="match status" value="1"/>
</dbReference>
<reference evidence="3 4" key="1">
    <citation type="submission" date="2020-10" db="EMBL/GenBank/DDBJ databases">
        <title>Mucilaginibacter mali sp. nov., isolated from rhizosphere soil of apple orchard.</title>
        <authorList>
            <person name="Lee J.-S."/>
            <person name="Kim H.S."/>
            <person name="Kim J.-S."/>
        </authorList>
    </citation>
    <scope>NUCLEOTIDE SEQUENCE [LARGE SCALE GENOMIC DNA]</scope>
    <source>
        <strain evidence="3 4">KCTC 23157</strain>
    </source>
</reference>
<dbReference type="EMBL" id="JADFFM010000001">
    <property type="protein sequence ID" value="MBE9666674.1"/>
    <property type="molecule type" value="Genomic_DNA"/>
</dbReference>
<dbReference type="Gene3D" id="3.90.226.10">
    <property type="entry name" value="2-enoyl-CoA Hydratase, Chain A, domain 1"/>
    <property type="match status" value="1"/>
</dbReference>
<keyword evidence="4" id="KW-1185">Reference proteome</keyword>
<dbReference type="PANTHER" id="PTHR32060:SF30">
    <property type="entry name" value="CARBOXY-TERMINAL PROCESSING PROTEASE CTPA"/>
    <property type="match status" value="1"/>
</dbReference>
<evidence type="ECO:0000313" key="4">
    <source>
        <dbReference type="Proteomes" id="UP000632774"/>
    </source>
</evidence>
<dbReference type="InterPro" id="IPR036034">
    <property type="entry name" value="PDZ_sf"/>
</dbReference>
<comment type="caution">
    <text evidence="3">The sequence shown here is derived from an EMBL/GenBank/DDBJ whole genome shotgun (WGS) entry which is preliminary data.</text>
</comment>
<evidence type="ECO:0000256" key="1">
    <source>
        <dbReference type="SAM" id="SignalP"/>
    </source>
</evidence>
<dbReference type="SUPFAM" id="SSF52096">
    <property type="entry name" value="ClpP/crotonase"/>
    <property type="match status" value="1"/>
</dbReference>
<dbReference type="InterPro" id="IPR029045">
    <property type="entry name" value="ClpP/crotonase-like_dom_sf"/>
</dbReference>